<keyword evidence="3" id="KW-0378">Hydrolase</keyword>
<keyword evidence="11" id="KW-0812">Transmembrane</keyword>
<gene>
    <name evidence="13" type="ORF">CEO22_150</name>
</gene>
<feature type="active site" description="Proton acceptor" evidence="7">
    <location>
        <position position="138"/>
    </location>
</feature>
<evidence type="ECO:0000256" key="10">
    <source>
        <dbReference type="SAM" id="MobiDB-lite"/>
    </source>
</evidence>
<proteinExistence type="inferred from homology"/>
<dbReference type="GO" id="GO:0008360">
    <property type="term" value="P:regulation of cell shape"/>
    <property type="evidence" value="ECO:0007669"/>
    <property type="project" value="UniProtKB-KW"/>
</dbReference>
<evidence type="ECO:0000256" key="8">
    <source>
        <dbReference type="PIRSR" id="PIRSR618044-2"/>
    </source>
</evidence>
<name>A0A554JD44_9BACT</name>
<sequence>MSVVRRQPGQGIQPPKPANEVKSSPKASYQFKLVINRQLWLGLTLIFAISLILILVKKTGTDRPERSTQATNRLASLGRKINLTGQQSTIIAPIPVKKTGYGTTYAPARQAILVDLDSQSTLYELNPDQPVAVASTTKLATALTIRKLWPEIETKVTISQRAASQSGSLANLKAGQVFTIRELLYALLMMSGNDAAVALAEVSDPEQPKFDRFIESMNQTAREYGATNTHFADPAGLNDLQGRSTARDLARLMAATIADPVLKEIISTDKLDLVDQSGQLVPLENSNRLVTGVVTLPGIIGGKTGFTPLTTEGGAGHCLVIAATRDNHTLIATILGAYSVDKLATAKIGRDLVNWGYASYDWLNLN</sequence>
<dbReference type="PANTHER" id="PTHR21581:SF26">
    <property type="entry name" value="D-ALANYL-D-ALANINE ENDOPEPTIDASE"/>
    <property type="match status" value="1"/>
</dbReference>
<feature type="active site" description="Acyl-ester intermediate" evidence="7">
    <location>
        <position position="135"/>
    </location>
</feature>
<dbReference type="Proteomes" id="UP000316253">
    <property type="component" value="Unassembled WGS sequence"/>
</dbReference>
<keyword evidence="13" id="KW-0645">Protease</keyword>
<dbReference type="GO" id="GO:0006508">
    <property type="term" value="P:proteolysis"/>
    <property type="evidence" value="ECO:0007669"/>
    <property type="project" value="InterPro"/>
</dbReference>
<dbReference type="EMBL" id="VMFD01000010">
    <property type="protein sequence ID" value="TSC66323.1"/>
    <property type="molecule type" value="Genomic_DNA"/>
</dbReference>
<dbReference type="GO" id="GO:0071555">
    <property type="term" value="P:cell wall organization"/>
    <property type="evidence" value="ECO:0007669"/>
    <property type="project" value="UniProtKB-KW"/>
</dbReference>
<dbReference type="GO" id="GO:0009252">
    <property type="term" value="P:peptidoglycan biosynthetic process"/>
    <property type="evidence" value="ECO:0007669"/>
    <property type="project" value="UniProtKB-KW"/>
</dbReference>
<feature type="active site" evidence="7">
    <location>
        <position position="191"/>
    </location>
</feature>
<dbReference type="InterPro" id="IPR001967">
    <property type="entry name" value="Peptidase_S11_N"/>
</dbReference>
<evidence type="ECO:0000313" key="13">
    <source>
        <dbReference type="EMBL" id="TSC66323.1"/>
    </source>
</evidence>
<evidence type="ECO:0000256" key="2">
    <source>
        <dbReference type="ARBA" id="ARBA00022729"/>
    </source>
</evidence>
<evidence type="ECO:0000256" key="4">
    <source>
        <dbReference type="ARBA" id="ARBA00022960"/>
    </source>
</evidence>
<feature type="domain" description="Peptidase S11 D-alanyl-D-alanine carboxypeptidase A N-terminal" evidence="12">
    <location>
        <begin position="108"/>
        <end position="337"/>
    </location>
</feature>
<evidence type="ECO:0000256" key="11">
    <source>
        <dbReference type="SAM" id="Phobius"/>
    </source>
</evidence>
<dbReference type="InterPro" id="IPR012338">
    <property type="entry name" value="Beta-lactam/transpept-like"/>
</dbReference>
<dbReference type="SUPFAM" id="SSF56601">
    <property type="entry name" value="beta-lactamase/transpeptidase-like"/>
    <property type="match status" value="1"/>
</dbReference>
<evidence type="ECO:0000313" key="14">
    <source>
        <dbReference type="Proteomes" id="UP000316253"/>
    </source>
</evidence>
<evidence type="ECO:0000256" key="5">
    <source>
        <dbReference type="ARBA" id="ARBA00022984"/>
    </source>
</evidence>
<protein>
    <submittedName>
        <fullName evidence="13">D-alanyl-D-alanine carboxypeptidase (Penicillin-binding protein 5/6)</fullName>
    </submittedName>
</protein>
<dbReference type="PANTHER" id="PTHR21581">
    <property type="entry name" value="D-ALANYL-D-ALANINE CARBOXYPEPTIDASE"/>
    <property type="match status" value="1"/>
</dbReference>
<accession>A0A554JD44</accession>
<evidence type="ECO:0000259" key="12">
    <source>
        <dbReference type="Pfam" id="PF00768"/>
    </source>
</evidence>
<comment type="caution">
    <text evidence="13">The sequence shown here is derived from an EMBL/GenBank/DDBJ whole genome shotgun (WGS) entry which is preliminary data.</text>
</comment>
<keyword evidence="11" id="KW-1133">Transmembrane helix</keyword>
<dbReference type="Pfam" id="PF00768">
    <property type="entry name" value="Peptidase_S11"/>
    <property type="match status" value="1"/>
</dbReference>
<dbReference type="PRINTS" id="PR00725">
    <property type="entry name" value="DADACBPTASE1"/>
</dbReference>
<keyword evidence="5" id="KW-0573">Peptidoglycan synthesis</keyword>
<keyword evidence="6" id="KW-0961">Cell wall biogenesis/degradation</keyword>
<evidence type="ECO:0000256" key="7">
    <source>
        <dbReference type="PIRSR" id="PIRSR618044-1"/>
    </source>
</evidence>
<evidence type="ECO:0000256" key="1">
    <source>
        <dbReference type="ARBA" id="ARBA00007164"/>
    </source>
</evidence>
<keyword evidence="13" id="KW-0121">Carboxypeptidase</keyword>
<keyword evidence="4" id="KW-0133">Cell shape</keyword>
<keyword evidence="2" id="KW-0732">Signal</keyword>
<feature type="region of interest" description="Disordered" evidence="10">
    <location>
        <begin position="1"/>
        <end position="23"/>
    </location>
</feature>
<comment type="similarity">
    <text evidence="1 9">Belongs to the peptidase S11 family.</text>
</comment>
<dbReference type="InterPro" id="IPR018044">
    <property type="entry name" value="Peptidase_S11"/>
</dbReference>
<organism evidence="13 14">
    <name type="scientific">Candidatus Berkelbacteria bacterium Gr01-1014_85</name>
    <dbReference type="NCBI Taxonomy" id="2017150"/>
    <lineage>
        <taxon>Bacteria</taxon>
        <taxon>Candidatus Berkelbacteria</taxon>
    </lineage>
</organism>
<dbReference type="Gene3D" id="3.40.710.10">
    <property type="entry name" value="DD-peptidase/beta-lactamase superfamily"/>
    <property type="match status" value="1"/>
</dbReference>
<feature type="transmembrane region" description="Helical" evidence="11">
    <location>
        <begin position="39"/>
        <end position="56"/>
    </location>
</feature>
<dbReference type="GO" id="GO:0009002">
    <property type="term" value="F:serine-type D-Ala-D-Ala carboxypeptidase activity"/>
    <property type="evidence" value="ECO:0007669"/>
    <property type="project" value="InterPro"/>
</dbReference>
<evidence type="ECO:0000256" key="6">
    <source>
        <dbReference type="ARBA" id="ARBA00023316"/>
    </source>
</evidence>
<reference evidence="13 14" key="1">
    <citation type="submission" date="2017-08" db="EMBL/GenBank/DDBJ databases">
        <title>Mechanisms for carbon and nitrogen cycling indicate functional differentiation within the Candidate Phyla Radiation.</title>
        <authorList>
            <person name="Danczak R.E."/>
            <person name="Johnston M.D."/>
            <person name="Kenah C."/>
            <person name="Slattery M."/>
            <person name="Wrighton K.C."/>
            <person name="Wilkins M.J."/>
        </authorList>
    </citation>
    <scope>NUCLEOTIDE SEQUENCE [LARGE SCALE GENOMIC DNA]</scope>
    <source>
        <strain evidence="13">Gr01-1014_85</strain>
    </source>
</reference>
<evidence type="ECO:0000256" key="9">
    <source>
        <dbReference type="RuleBase" id="RU004016"/>
    </source>
</evidence>
<evidence type="ECO:0000256" key="3">
    <source>
        <dbReference type="ARBA" id="ARBA00022801"/>
    </source>
</evidence>
<feature type="binding site" evidence="8">
    <location>
        <position position="303"/>
    </location>
    <ligand>
        <name>substrate</name>
    </ligand>
</feature>
<dbReference type="AlphaFoldDB" id="A0A554JD44"/>
<keyword evidence="11" id="KW-0472">Membrane</keyword>